<feature type="domain" description="FHA" evidence="2">
    <location>
        <begin position="379"/>
        <end position="433"/>
    </location>
</feature>
<dbReference type="InterPro" id="IPR008984">
    <property type="entry name" value="SMAD_FHA_dom_sf"/>
</dbReference>
<dbReference type="Proteomes" id="UP001597108">
    <property type="component" value="Unassembled WGS sequence"/>
</dbReference>
<name>A0ABW3IUL2_9RHOB</name>
<dbReference type="RefSeq" id="WP_386076119.1">
    <property type="nucleotide sequence ID" value="NZ_JBHTJT010000038.1"/>
</dbReference>
<evidence type="ECO:0000313" key="4">
    <source>
        <dbReference type="Proteomes" id="UP001597108"/>
    </source>
</evidence>
<feature type="region of interest" description="Disordered" evidence="1">
    <location>
        <begin position="9"/>
        <end position="155"/>
    </location>
</feature>
<evidence type="ECO:0000256" key="1">
    <source>
        <dbReference type="SAM" id="MobiDB-lite"/>
    </source>
</evidence>
<dbReference type="Pfam" id="PF00498">
    <property type="entry name" value="FHA"/>
    <property type="match status" value="1"/>
</dbReference>
<keyword evidence="4" id="KW-1185">Reference proteome</keyword>
<proteinExistence type="predicted"/>
<sequence>MRFISELIEKKKAAEPDASNQDAKVRATGGLALHDATRRRPVSLVDESFPSSGRRRDTSGWGADPDDLADTLEGGPDQSLSARPRNGFHQSLASVRRTEIPREKPSDAGALHPLRQCGRPAELADAETEAGAAEDHDAFHDAPESPAEDQAEAPFLLTEGAETEAEETLSDELDDAARTERNLNLAFETPLKAVSAGVFHEKPAADFDHKGETETAVGALSTAENDLDEGAVEAAPEAVAEDGGPDLEEAVGNTLRIWDLDGEDEADENSVMAAEDDDTEPLSCDASSDLDCTSEPVDSPEEAAAAASEPAPERIERPRAGRVKTRLLGFHRPEELEADPFSAPQRSKVADVAQFPVGWLVVVRGPGRGASHALFQGVSTIGRADDQTVPLDHGDTSISRQSHAAIAYDEEQNAFFIGHGGKANLVRLNGMPVLSTEPLTSGDEIRIGETTLRFVALCGSEFSWGNDDDAGARDAATI</sequence>
<feature type="compositionally biased region" description="Acidic residues" evidence="1">
    <location>
        <begin position="265"/>
        <end position="280"/>
    </location>
</feature>
<feature type="region of interest" description="Disordered" evidence="1">
    <location>
        <begin position="265"/>
        <end position="320"/>
    </location>
</feature>
<evidence type="ECO:0000313" key="3">
    <source>
        <dbReference type="EMBL" id="MFD0981245.1"/>
    </source>
</evidence>
<evidence type="ECO:0000259" key="2">
    <source>
        <dbReference type="PROSITE" id="PS50006"/>
    </source>
</evidence>
<feature type="compositionally biased region" description="Low complexity" evidence="1">
    <location>
        <begin position="294"/>
        <end position="310"/>
    </location>
</feature>
<reference evidence="4" key="1">
    <citation type="journal article" date="2019" name="Int. J. Syst. Evol. Microbiol.">
        <title>The Global Catalogue of Microorganisms (GCM) 10K type strain sequencing project: providing services to taxonomists for standard genome sequencing and annotation.</title>
        <authorList>
            <consortium name="The Broad Institute Genomics Platform"/>
            <consortium name="The Broad Institute Genome Sequencing Center for Infectious Disease"/>
            <person name="Wu L."/>
            <person name="Ma J."/>
        </authorList>
    </citation>
    <scope>NUCLEOTIDE SEQUENCE [LARGE SCALE GENOMIC DNA]</scope>
    <source>
        <strain evidence="4">CCUG 60524</strain>
    </source>
</reference>
<dbReference type="PROSITE" id="PS50006">
    <property type="entry name" value="FHA_DOMAIN"/>
    <property type="match status" value="1"/>
</dbReference>
<dbReference type="CDD" id="cd00060">
    <property type="entry name" value="FHA"/>
    <property type="match status" value="1"/>
</dbReference>
<gene>
    <name evidence="3" type="ORF">ACFQ2S_16530</name>
</gene>
<dbReference type="SUPFAM" id="SSF49879">
    <property type="entry name" value="SMAD/FHA domain"/>
    <property type="match status" value="1"/>
</dbReference>
<feature type="compositionally biased region" description="Basic and acidic residues" evidence="1">
    <location>
        <begin position="133"/>
        <end position="143"/>
    </location>
</feature>
<comment type="caution">
    <text evidence="3">The sequence shown here is derived from an EMBL/GenBank/DDBJ whole genome shotgun (WGS) entry which is preliminary data.</text>
</comment>
<protein>
    <submittedName>
        <fullName evidence="3">FHA domain-containing protein</fullName>
    </submittedName>
</protein>
<feature type="compositionally biased region" description="Basic and acidic residues" evidence="1">
    <location>
        <begin position="96"/>
        <end position="106"/>
    </location>
</feature>
<dbReference type="InterPro" id="IPR000253">
    <property type="entry name" value="FHA_dom"/>
</dbReference>
<organism evidence="3 4">
    <name type="scientific">Tropicimonas aquimaris</name>
    <dbReference type="NCBI Taxonomy" id="914152"/>
    <lineage>
        <taxon>Bacteria</taxon>
        <taxon>Pseudomonadati</taxon>
        <taxon>Pseudomonadota</taxon>
        <taxon>Alphaproteobacteria</taxon>
        <taxon>Rhodobacterales</taxon>
        <taxon>Roseobacteraceae</taxon>
        <taxon>Tropicimonas</taxon>
    </lineage>
</organism>
<accession>A0ABW3IUL2</accession>
<dbReference type="Gene3D" id="2.60.200.20">
    <property type="match status" value="1"/>
</dbReference>
<dbReference type="EMBL" id="JBHTJT010000038">
    <property type="protein sequence ID" value="MFD0981245.1"/>
    <property type="molecule type" value="Genomic_DNA"/>
</dbReference>